<proteinExistence type="predicted"/>
<gene>
    <name evidence="3" type="ORF">J3U87_04260</name>
</gene>
<evidence type="ECO:0000259" key="2">
    <source>
        <dbReference type="Pfam" id="PF13474"/>
    </source>
</evidence>
<dbReference type="SUPFAM" id="SSF54427">
    <property type="entry name" value="NTF2-like"/>
    <property type="match status" value="1"/>
</dbReference>
<organism evidence="3 4">
    <name type="scientific">Sulfidibacter corallicola</name>
    <dbReference type="NCBI Taxonomy" id="2818388"/>
    <lineage>
        <taxon>Bacteria</taxon>
        <taxon>Pseudomonadati</taxon>
        <taxon>Acidobacteriota</taxon>
        <taxon>Holophagae</taxon>
        <taxon>Acanthopleuribacterales</taxon>
        <taxon>Acanthopleuribacteraceae</taxon>
        <taxon>Sulfidibacter</taxon>
    </lineage>
</organism>
<dbReference type="KEGG" id="scor:J3U87_04260"/>
<accession>A0A8A4TRE9</accession>
<dbReference type="Pfam" id="PF13474">
    <property type="entry name" value="SnoaL_3"/>
    <property type="match status" value="1"/>
</dbReference>
<dbReference type="AlphaFoldDB" id="A0A8A4TRE9"/>
<dbReference type="InterPro" id="IPR032710">
    <property type="entry name" value="NTF2-like_dom_sf"/>
</dbReference>
<evidence type="ECO:0000313" key="3">
    <source>
        <dbReference type="EMBL" id="QTD51662.1"/>
    </source>
</evidence>
<evidence type="ECO:0000313" key="4">
    <source>
        <dbReference type="Proteomes" id="UP000663929"/>
    </source>
</evidence>
<dbReference type="InterPro" id="IPR037401">
    <property type="entry name" value="SnoaL-like"/>
</dbReference>
<dbReference type="EMBL" id="CP071793">
    <property type="protein sequence ID" value="QTD51662.1"/>
    <property type="molecule type" value="Genomic_DNA"/>
</dbReference>
<protein>
    <submittedName>
        <fullName evidence="3">Nuclear transport factor 2 family protein</fullName>
    </submittedName>
</protein>
<dbReference type="Proteomes" id="UP000663929">
    <property type="component" value="Chromosome"/>
</dbReference>
<name>A0A8A4TRE9_SULCO</name>
<feature type="signal peptide" evidence="1">
    <location>
        <begin position="1"/>
        <end position="28"/>
    </location>
</feature>
<evidence type="ECO:0000256" key="1">
    <source>
        <dbReference type="SAM" id="SignalP"/>
    </source>
</evidence>
<keyword evidence="4" id="KW-1185">Reference proteome</keyword>
<feature type="domain" description="SnoaL-like" evidence="2">
    <location>
        <begin position="39"/>
        <end position="148"/>
    </location>
</feature>
<sequence>MYHRNATRIVRTLIICFLTLALAAQLHAADADDSSFDKALEKHLAAVRDKNFDNLVATLPDKGELILILPSGQKSDTAEAYKTMHKSWFAQSGWTMKHEVLKKHRSQGMGYALVKSDYHEADRGGKPYHNQLFVSLIFRRTEKGWVLVFDQCTKIPAEPSKG</sequence>
<feature type="chain" id="PRO_5035205274" evidence="1">
    <location>
        <begin position="29"/>
        <end position="162"/>
    </location>
</feature>
<dbReference type="Gene3D" id="3.10.450.50">
    <property type="match status" value="1"/>
</dbReference>
<reference evidence="3" key="1">
    <citation type="submission" date="2021-03" db="EMBL/GenBank/DDBJ databases">
        <title>Acanthopleuribacteraceae sp. M133.</title>
        <authorList>
            <person name="Wang G."/>
        </authorList>
    </citation>
    <scope>NUCLEOTIDE SEQUENCE</scope>
    <source>
        <strain evidence="3">M133</strain>
    </source>
</reference>
<keyword evidence="1" id="KW-0732">Signal</keyword>
<dbReference type="RefSeq" id="WP_237381788.1">
    <property type="nucleotide sequence ID" value="NZ_CP071793.1"/>
</dbReference>